<protein>
    <submittedName>
        <fullName evidence="1">Uncharacterized protein</fullName>
    </submittedName>
</protein>
<evidence type="ECO:0000313" key="1">
    <source>
        <dbReference type="Ensembl" id="ENSOABP00000055487.1"/>
    </source>
</evidence>
<dbReference type="AlphaFoldDB" id="A0A668VY90"/>
<name>A0A668VY90_OREAU</name>
<organism evidence="1 2">
    <name type="scientific">Oreochromis aureus</name>
    <name type="common">Israeli tilapia</name>
    <name type="synonym">Chromis aureus</name>
    <dbReference type="NCBI Taxonomy" id="47969"/>
    <lineage>
        <taxon>Eukaryota</taxon>
        <taxon>Metazoa</taxon>
        <taxon>Chordata</taxon>
        <taxon>Craniata</taxon>
        <taxon>Vertebrata</taxon>
        <taxon>Euteleostomi</taxon>
        <taxon>Actinopterygii</taxon>
        <taxon>Neopterygii</taxon>
        <taxon>Teleostei</taxon>
        <taxon>Neoteleostei</taxon>
        <taxon>Acanthomorphata</taxon>
        <taxon>Ovalentaria</taxon>
        <taxon>Cichlomorphae</taxon>
        <taxon>Cichliformes</taxon>
        <taxon>Cichlidae</taxon>
        <taxon>African cichlids</taxon>
        <taxon>Pseudocrenilabrinae</taxon>
        <taxon>Oreochromini</taxon>
        <taxon>Oreochromis</taxon>
    </lineage>
</organism>
<dbReference type="Ensembl" id="ENSOABT00000056890.2">
    <property type="protein sequence ID" value="ENSOABP00000055487.1"/>
    <property type="gene ID" value="ENSOABG00000024499.2"/>
</dbReference>
<reference evidence="1" key="1">
    <citation type="submission" date="2025-08" db="UniProtKB">
        <authorList>
            <consortium name="Ensembl"/>
        </authorList>
    </citation>
    <scope>IDENTIFICATION</scope>
</reference>
<proteinExistence type="predicted"/>
<sequence>IDLLCLTKPCLQQDDSVSYLFVIIYHPPGPIVHTEFLSDFSNFLSVLVLSSDRHNQAPPYLNELVVPYQPIRALRSCTPGLLVVPRVFKSKWPVFKSRTGGRPSSC</sequence>
<dbReference type="Proteomes" id="UP000472276">
    <property type="component" value="Unassembled WGS sequence"/>
</dbReference>
<evidence type="ECO:0000313" key="2">
    <source>
        <dbReference type="Proteomes" id="UP000472276"/>
    </source>
</evidence>
<reference evidence="1" key="2">
    <citation type="submission" date="2025-09" db="UniProtKB">
        <authorList>
            <consortium name="Ensembl"/>
        </authorList>
    </citation>
    <scope>IDENTIFICATION</scope>
</reference>
<accession>A0A668VY90</accession>
<keyword evidence="2" id="KW-1185">Reference proteome</keyword>